<accession>A0A8C3KEL2</accession>
<keyword evidence="4" id="KW-1185">Reference proteome</keyword>
<dbReference type="AlphaFoldDB" id="A0A8C3KEL2"/>
<feature type="transmembrane region" description="Helical" evidence="2">
    <location>
        <begin position="381"/>
        <end position="400"/>
    </location>
</feature>
<feature type="compositionally biased region" description="Polar residues" evidence="1">
    <location>
        <begin position="15"/>
        <end position="26"/>
    </location>
</feature>
<feature type="compositionally biased region" description="Low complexity" evidence="1">
    <location>
        <begin position="98"/>
        <end position="111"/>
    </location>
</feature>
<feature type="transmembrane region" description="Helical" evidence="2">
    <location>
        <begin position="354"/>
        <end position="375"/>
    </location>
</feature>
<feature type="region of interest" description="Disordered" evidence="1">
    <location>
        <begin position="1"/>
        <end position="126"/>
    </location>
</feature>
<dbReference type="PANTHER" id="PTHR31004:SF1">
    <property type="entry name" value="TRANSMEMBRANE PROTEIN 79"/>
    <property type="match status" value="1"/>
</dbReference>
<protein>
    <submittedName>
        <fullName evidence="3">Transmembrane protein 79</fullName>
    </submittedName>
</protein>
<dbReference type="PANTHER" id="PTHR31004">
    <property type="entry name" value="TRANSMEMBRANE PROTEIN 79"/>
    <property type="match status" value="1"/>
</dbReference>
<dbReference type="GO" id="GO:0032588">
    <property type="term" value="C:trans-Golgi network membrane"/>
    <property type="evidence" value="ECO:0007669"/>
    <property type="project" value="TreeGrafter"/>
</dbReference>
<keyword evidence="2" id="KW-0812">Transmembrane</keyword>
<feature type="compositionally biased region" description="Basic residues" evidence="1">
    <location>
        <begin position="85"/>
        <end position="97"/>
    </location>
</feature>
<proteinExistence type="predicted"/>
<evidence type="ECO:0000313" key="3">
    <source>
        <dbReference type="Ensembl" id="ENSCPGP00000022661.1"/>
    </source>
</evidence>
<evidence type="ECO:0000256" key="1">
    <source>
        <dbReference type="SAM" id="MobiDB-lite"/>
    </source>
</evidence>
<reference evidence="3" key="1">
    <citation type="submission" date="2025-08" db="UniProtKB">
        <authorList>
            <consortium name="Ensembl"/>
        </authorList>
    </citation>
    <scope>IDENTIFICATION</scope>
</reference>
<keyword evidence="2" id="KW-1133">Transmembrane helix</keyword>
<name>A0A8C3KEL2_9CHAR</name>
<sequence>MNPQQTLMPPCHGTGASTAPRASQSPQRRRGAQAPKGAGKTQKRLLSPAPRLRLKMRKPPGSPWQPTSLCPSTHSALSRDLTSRRSNRPRGRRRRARGAASPTVTAPTASARSQSSFTPSPHATGTRWALRGEWPSHWLRGRGARVPETAAPATSRPWPPWWGPCSSAPALSMAPTSSCLSMPRCCPPSAPAWSTRCAAPPSPPSPSFWVSHGVGVQSPSPHRRGCVSLGAAGAGGEWGAEPGLSSLRLFCSHWDLSCPLPTPLHLSLVPAPPSPSGPGAVSLGNCSAPLSAPPGMIVSGISRLCFSALEPFGELQREVELHRTYVSQSVHLFILYFFNMAVLATYLPQEVLKLIPLLTGLFAISRLIYWLSYAIGRSFRAFGFSMTFLPLLAMLLWNLYSMFVLEPENLLAVAAPKPEDGSKARGAKLRYWG</sequence>
<dbReference type="GO" id="GO:0045055">
    <property type="term" value="P:regulated exocytosis"/>
    <property type="evidence" value="ECO:0007669"/>
    <property type="project" value="TreeGrafter"/>
</dbReference>
<organism evidence="3 4">
    <name type="scientific">Calidris pygmaea</name>
    <name type="common">Spoon-billed sandpiper</name>
    <dbReference type="NCBI Taxonomy" id="425635"/>
    <lineage>
        <taxon>Eukaryota</taxon>
        <taxon>Metazoa</taxon>
        <taxon>Chordata</taxon>
        <taxon>Craniata</taxon>
        <taxon>Vertebrata</taxon>
        <taxon>Euteleostomi</taxon>
        <taxon>Archelosauria</taxon>
        <taxon>Archosauria</taxon>
        <taxon>Dinosauria</taxon>
        <taxon>Saurischia</taxon>
        <taxon>Theropoda</taxon>
        <taxon>Coelurosauria</taxon>
        <taxon>Aves</taxon>
        <taxon>Neognathae</taxon>
        <taxon>Neoaves</taxon>
        <taxon>Charadriiformes</taxon>
        <taxon>Scolopacidae</taxon>
        <taxon>Calidris</taxon>
    </lineage>
</organism>
<feature type="transmembrane region" description="Helical" evidence="2">
    <location>
        <begin position="330"/>
        <end position="347"/>
    </location>
</feature>
<dbReference type="Proteomes" id="UP000694419">
    <property type="component" value="Unplaced"/>
</dbReference>
<dbReference type="Ensembl" id="ENSCPGT00000024775.1">
    <property type="protein sequence ID" value="ENSCPGP00000022661.1"/>
    <property type="gene ID" value="ENSCPGG00000015742.1"/>
</dbReference>
<feature type="compositionally biased region" description="Polar residues" evidence="1">
    <location>
        <begin position="112"/>
        <end position="123"/>
    </location>
</feature>
<reference evidence="3" key="2">
    <citation type="submission" date="2025-09" db="UniProtKB">
        <authorList>
            <consortium name="Ensembl"/>
        </authorList>
    </citation>
    <scope>IDENTIFICATION</scope>
</reference>
<dbReference type="GO" id="GO:0005765">
    <property type="term" value="C:lysosomal membrane"/>
    <property type="evidence" value="ECO:0007669"/>
    <property type="project" value="TreeGrafter"/>
</dbReference>
<evidence type="ECO:0000256" key="2">
    <source>
        <dbReference type="SAM" id="Phobius"/>
    </source>
</evidence>
<keyword evidence="2" id="KW-0472">Membrane</keyword>
<evidence type="ECO:0000313" key="4">
    <source>
        <dbReference type="Proteomes" id="UP000694419"/>
    </source>
</evidence>
<feature type="compositionally biased region" description="Polar residues" evidence="1">
    <location>
        <begin position="64"/>
        <end position="76"/>
    </location>
</feature>